<comment type="similarity">
    <text evidence="1">Belongs to the aldo/keto reductase family.</text>
</comment>
<feature type="binding site" evidence="5">
    <location>
        <position position="116"/>
    </location>
    <ligand>
        <name>substrate</name>
    </ligand>
</feature>
<dbReference type="Pfam" id="PF00248">
    <property type="entry name" value="Aldo_ket_red"/>
    <property type="match status" value="1"/>
</dbReference>
<dbReference type="InterPro" id="IPR020471">
    <property type="entry name" value="AKR"/>
</dbReference>
<dbReference type="PROSITE" id="PS00798">
    <property type="entry name" value="ALDOKETO_REDUCTASE_1"/>
    <property type="match status" value="1"/>
</dbReference>
<evidence type="ECO:0000256" key="4">
    <source>
        <dbReference type="PIRSR" id="PIRSR000097-1"/>
    </source>
</evidence>
<feature type="active site" description="Proton donor" evidence="4">
    <location>
        <position position="53"/>
    </location>
</feature>
<evidence type="ECO:0000256" key="1">
    <source>
        <dbReference type="ARBA" id="ARBA00007905"/>
    </source>
</evidence>
<sequence length="292" mass="33103">MSCLEETFRLSTGFVMPYVGIGTYKIQGRDIIYEVIDESLKVGFRSIDTAVVYHNEEDIGNALKTLLPKYNLQRNDIFITTKLAPSENGNPVGIERSVQKSLKALNTTYLDLYLIHWPGASGIPENSPKNPDLRAKTWYKLVDLKERGLIRSIGVSNYTINHLQELLQDCKGVTPAVNQVELHPHYRQEELIKYCDEKGIHVQAYSSLGTSKRINLLSDPTVIKIASELNVSPARVLLKWALQQKIGIIPKAVQKEHIRDNAQLDFSINEEHMNMLSSLPQQKYVWDPSNVC</sequence>
<dbReference type="Gene3D" id="3.20.20.100">
    <property type="entry name" value="NADP-dependent oxidoreductase domain"/>
    <property type="match status" value="1"/>
</dbReference>
<evidence type="ECO:0000256" key="3">
    <source>
        <dbReference type="ARBA" id="ARBA00023002"/>
    </source>
</evidence>
<evidence type="ECO:0000256" key="6">
    <source>
        <dbReference type="PIRSR" id="PIRSR000097-3"/>
    </source>
</evidence>
<dbReference type="FunFam" id="3.20.20.100:FF:000002">
    <property type="entry name" value="2,5-diketo-D-gluconic acid reductase A"/>
    <property type="match status" value="1"/>
</dbReference>
<dbReference type="InterPro" id="IPR023210">
    <property type="entry name" value="NADP_OxRdtase_dom"/>
</dbReference>
<feature type="site" description="Lowers pKa of active site Tyr" evidence="6">
    <location>
        <position position="82"/>
    </location>
</feature>
<evidence type="ECO:0000313" key="8">
    <source>
        <dbReference type="Proteomes" id="UP000694925"/>
    </source>
</evidence>
<dbReference type="GO" id="GO:0016616">
    <property type="term" value="F:oxidoreductase activity, acting on the CH-OH group of donors, NAD or NADP as acceptor"/>
    <property type="evidence" value="ECO:0007669"/>
    <property type="project" value="UniProtKB-ARBA"/>
</dbReference>
<dbReference type="AlphaFoldDB" id="A0AAJ7IXG5"/>
<dbReference type="PROSITE" id="PS00062">
    <property type="entry name" value="ALDOKETO_REDUCTASE_2"/>
    <property type="match status" value="1"/>
</dbReference>
<evidence type="ECO:0000259" key="7">
    <source>
        <dbReference type="Pfam" id="PF00248"/>
    </source>
</evidence>
<reference evidence="9" key="1">
    <citation type="submission" date="2025-08" db="UniProtKB">
        <authorList>
            <consortium name="RefSeq"/>
        </authorList>
    </citation>
    <scope>IDENTIFICATION</scope>
    <source>
        <tissue evidence="9">Whole body</tissue>
    </source>
</reference>
<dbReference type="Proteomes" id="UP000694925">
    <property type="component" value="Unplaced"/>
</dbReference>
<dbReference type="CDD" id="cd19136">
    <property type="entry name" value="AKR_DrGR-like"/>
    <property type="match status" value="1"/>
</dbReference>
<dbReference type="PIRSF" id="PIRSF000097">
    <property type="entry name" value="AKR"/>
    <property type="match status" value="1"/>
</dbReference>
<evidence type="ECO:0000256" key="2">
    <source>
        <dbReference type="ARBA" id="ARBA00022857"/>
    </source>
</evidence>
<accession>A0AAJ7IXG5</accession>
<feature type="domain" description="NADP-dependent oxidoreductase" evidence="7">
    <location>
        <begin position="21"/>
        <end position="278"/>
    </location>
</feature>
<evidence type="ECO:0000256" key="5">
    <source>
        <dbReference type="PIRSR" id="PIRSR000097-2"/>
    </source>
</evidence>
<keyword evidence="8" id="KW-1185">Reference proteome</keyword>
<protein>
    <submittedName>
        <fullName evidence="9">Uncharacterized protein LOC108624179</fullName>
    </submittedName>
</protein>
<dbReference type="InterPro" id="IPR018170">
    <property type="entry name" value="Aldo/ket_reductase_CS"/>
</dbReference>
<dbReference type="RefSeq" id="XP_017878782.1">
    <property type="nucleotide sequence ID" value="XM_018023293.2"/>
</dbReference>
<keyword evidence="3" id="KW-0560">Oxidoreductase</keyword>
<name>A0AAJ7IXG5_9HYME</name>
<dbReference type="InterPro" id="IPR036812">
    <property type="entry name" value="NAD(P)_OxRdtase_dom_sf"/>
</dbReference>
<dbReference type="KEGG" id="ccal:108624179"/>
<dbReference type="PANTHER" id="PTHR43827:SF3">
    <property type="entry name" value="NADP-DEPENDENT OXIDOREDUCTASE DOMAIN-CONTAINING PROTEIN"/>
    <property type="match status" value="1"/>
</dbReference>
<dbReference type="PRINTS" id="PR00069">
    <property type="entry name" value="ALDKETRDTASE"/>
</dbReference>
<dbReference type="SUPFAM" id="SSF51430">
    <property type="entry name" value="NAD(P)-linked oxidoreductase"/>
    <property type="match status" value="1"/>
</dbReference>
<gene>
    <name evidence="9" type="primary">LOC108624179</name>
</gene>
<dbReference type="PANTHER" id="PTHR43827">
    <property type="entry name" value="2,5-DIKETO-D-GLUCONIC ACID REDUCTASE"/>
    <property type="match status" value="1"/>
</dbReference>
<dbReference type="GeneID" id="108624179"/>
<keyword evidence="2" id="KW-0521">NADP</keyword>
<organism evidence="8 9">
    <name type="scientific">Ceratina calcarata</name>
    <dbReference type="NCBI Taxonomy" id="156304"/>
    <lineage>
        <taxon>Eukaryota</taxon>
        <taxon>Metazoa</taxon>
        <taxon>Ecdysozoa</taxon>
        <taxon>Arthropoda</taxon>
        <taxon>Hexapoda</taxon>
        <taxon>Insecta</taxon>
        <taxon>Pterygota</taxon>
        <taxon>Neoptera</taxon>
        <taxon>Endopterygota</taxon>
        <taxon>Hymenoptera</taxon>
        <taxon>Apocrita</taxon>
        <taxon>Aculeata</taxon>
        <taxon>Apoidea</taxon>
        <taxon>Anthophila</taxon>
        <taxon>Apidae</taxon>
        <taxon>Ceratina</taxon>
        <taxon>Zadontomerus</taxon>
    </lineage>
</organism>
<proteinExistence type="inferred from homology"/>
<evidence type="ECO:0000313" key="9">
    <source>
        <dbReference type="RefSeq" id="XP_017878782.1"/>
    </source>
</evidence>